<keyword evidence="3" id="KW-1185">Reference proteome</keyword>
<proteinExistence type="predicted"/>
<evidence type="ECO:0000256" key="1">
    <source>
        <dbReference type="SAM" id="Phobius"/>
    </source>
</evidence>
<reference evidence="2 3" key="1">
    <citation type="submission" date="2016-10" db="EMBL/GenBank/DDBJ databases">
        <title>Genome sequence of the basidiomycete white-rot fungus Trametes pubescens.</title>
        <authorList>
            <person name="Makela M.R."/>
            <person name="Granchi Z."/>
            <person name="Peng M."/>
            <person name="De Vries R.P."/>
            <person name="Grigoriev I."/>
            <person name="Riley R."/>
            <person name="Hilden K."/>
        </authorList>
    </citation>
    <scope>NUCLEOTIDE SEQUENCE [LARGE SCALE GENOMIC DNA]</scope>
    <source>
        <strain evidence="2 3">FBCC735</strain>
    </source>
</reference>
<keyword evidence="1" id="KW-0812">Transmembrane</keyword>
<gene>
    <name evidence="2" type="ORF">TRAPUB_8352</name>
</gene>
<feature type="transmembrane region" description="Helical" evidence="1">
    <location>
        <begin position="28"/>
        <end position="52"/>
    </location>
</feature>
<name>A0A1M2W5F8_TRAPU</name>
<keyword evidence="1" id="KW-1133">Transmembrane helix</keyword>
<protein>
    <submittedName>
        <fullName evidence="2">Uncharacterized protein</fullName>
    </submittedName>
</protein>
<dbReference type="Proteomes" id="UP000184267">
    <property type="component" value="Unassembled WGS sequence"/>
</dbReference>
<dbReference type="EMBL" id="MNAD01000199">
    <property type="protein sequence ID" value="OJT15095.1"/>
    <property type="molecule type" value="Genomic_DNA"/>
</dbReference>
<organism evidence="2 3">
    <name type="scientific">Trametes pubescens</name>
    <name type="common">White-rot fungus</name>
    <dbReference type="NCBI Taxonomy" id="154538"/>
    <lineage>
        <taxon>Eukaryota</taxon>
        <taxon>Fungi</taxon>
        <taxon>Dikarya</taxon>
        <taxon>Basidiomycota</taxon>
        <taxon>Agaricomycotina</taxon>
        <taxon>Agaricomycetes</taxon>
        <taxon>Polyporales</taxon>
        <taxon>Polyporaceae</taxon>
        <taxon>Trametes</taxon>
    </lineage>
</organism>
<sequence length="53" mass="5561">MSSPLAPTIPGMAGLPPLSEFPPIGPNYGALLVGTFLSLMYVSFRFGAGAVWY</sequence>
<keyword evidence="1" id="KW-0472">Membrane</keyword>
<evidence type="ECO:0000313" key="3">
    <source>
        <dbReference type="Proteomes" id="UP000184267"/>
    </source>
</evidence>
<comment type="caution">
    <text evidence="2">The sequence shown here is derived from an EMBL/GenBank/DDBJ whole genome shotgun (WGS) entry which is preliminary data.</text>
</comment>
<accession>A0A1M2W5F8</accession>
<dbReference type="AlphaFoldDB" id="A0A1M2W5F8"/>
<evidence type="ECO:0000313" key="2">
    <source>
        <dbReference type="EMBL" id="OJT15095.1"/>
    </source>
</evidence>